<reference evidence="2" key="1">
    <citation type="submission" date="2017-02" db="UniProtKB">
        <authorList>
            <consortium name="WormBaseParasite"/>
        </authorList>
    </citation>
    <scope>IDENTIFICATION</scope>
</reference>
<dbReference type="WBParaSite" id="HPLM_0001955601-mRNA-1">
    <property type="protein sequence ID" value="HPLM_0001955601-mRNA-1"/>
    <property type="gene ID" value="HPLM_0001955601"/>
</dbReference>
<keyword evidence="1" id="KW-0812">Transmembrane</keyword>
<keyword evidence="1" id="KW-1133">Transmembrane helix</keyword>
<keyword evidence="1" id="KW-0472">Membrane</keyword>
<evidence type="ECO:0000313" key="2">
    <source>
        <dbReference type="WBParaSite" id="HPLM_0001955601-mRNA-1"/>
    </source>
</evidence>
<proteinExistence type="predicted"/>
<evidence type="ECO:0000256" key="1">
    <source>
        <dbReference type="SAM" id="Phobius"/>
    </source>
</evidence>
<accession>A0A0N4X5B4</accession>
<dbReference type="AlphaFoldDB" id="A0A0N4X5B4"/>
<protein>
    <submittedName>
        <fullName evidence="2">Sugar ABC transporter permease</fullName>
    </submittedName>
</protein>
<feature type="transmembrane region" description="Helical" evidence="1">
    <location>
        <begin position="12"/>
        <end position="28"/>
    </location>
</feature>
<organism evidence="2">
    <name type="scientific">Haemonchus placei</name>
    <name type="common">Barber's pole worm</name>
    <dbReference type="NCBI Taxonomy" id="6290"/>
    <lineage>
        <taxon>Eukaryota</taxon>
        <taxon>Metazoa</taxon>
        <taxon>Ecdysozoa</taxon>
        <taxon>Nematoda</taxon>
        <taxon>Chromadorea</taxon>
        <taxon>Rhabditida</taxon>
        <taxon>Rhabditina</taxon>
        <taxon>Rhabditomorpha</taxon>
        <taxon>Strongyloidea</taxon>
        <taxon>Trichostrongylidae</taxon>
        <taxon>Haemonchus</taxon>
    </lineage>
</organism>
<name>A0A0N4X5B4_HAEPC</name>
<sequence length="31" mass="3586">LSQLVHPETRFTLGYQIFVALLSIIWGIKNK</sequence>